<feature type="repeat" description="PPR" evidence="3">
    <location>
        <begin position="691"/>
        <end position="725"/>
    </location>
</feature>
<organism evidence="5 6">
    <name type="scientific">Ananas comosus</name>
    <name type="common">Pineapple</name>
    <name type="synonym">Ananas ananas</name>
    <dbReference type="NCBI Taxonomy" id="4615"/>
    <lineage>
        <taxon>Eukaryota</taxon>
        <taxon>Viridiplantae</taxon>
        <taxon>Streptophyta</taxon>
        <taxon>Embryophyta</taxon>
        <taxon>Tracheophyta</taxon>
        <taxon>Spermatophyta</taxon>
        <taxon>Magnoliopsida</taxon>
        <taxon>Liliopsida</taxon>
        <taxon>Poales</taxon>
        <taxon>Bromeliaceae</taxon>
        <taxon>Bromelioideae</taxon>
        <taxon>Ananas</taxon>
    </lineage>
</organism>
<feature type="region of interest" description="Disordered" evidence="4">
    <location>
        <begin position="34"/>
        <end position="69"/>
    </location>
</feature>
<dbReference type="PANTHER" id="PTHR47926">
    <property type="entry name" value="PENTATRICOPEPTIDE REPEAT-CONTAINING PROTEIN"/>
    <property type="match status" value="1"/>
</dbReference>
<keyword evidence="1" id="KW-0677">Repeat</keyword>
<dbReference type="InterPro" id="IPR046960">
    <property type="entry name" value="PPR_At4g14850-like_plant"/>
</dbReference>
<dbReference type="Pfam" id="PF13041">
    <property type="entry name" value="PPR_2"/>
    <property type="match status" value="3"/>
</dbReference>
<feature type="repeat" description="PPR" evidence="3">
    <location>
        <begin position="87"/>
        <end position="121"/>
    </location>
</feature>
<protein>
    <submittedName>
        <fullName evidence="5">Pentatricopeptide repeat-containing protein, chloroplastic</fullName>
    </submittedName>
</protein>
<comment type="caution">
    <text evidence="5">The sequence shown here is derived from an EMBL/GenBank/DDBJ whole genome shotgun (WGS) entry which is preliminary data.</text>
</comment>
<dbReference type="GO" id="GO:0009451">
    <property type="term" value="P:RNA modification"/>
    <property type="evidence" value="ECO:0007669"/>
    <property type="project" value="InterPro"/>
</dbReference>
<evidence type="ECO:0000256" key="1">
    <source>
        <dbReference type="ARBA" id="ARBA00022737"/>
    </source>
</evidence>
<dbReference type="InterPro" id="IPR002885">
    <property type="entry name" value="PPR_rpt"/>
</dbReference>
<dbReference type="Pfam" id="PF01535">
    <property type="entry name" value="PPR"/>
    <property type="match status" value="4"/>
</dbReference>
<dbReference type="PANTHER" id="PTHR47926:SF496">
    <property type="entry name" value="PENTACOTRIPEPTIDE-REPEAT REGION OF PRORP DOMAIN-CONTAINING PROTEIN"/>
    <property type="match status" value="1"/>
</dbReference>
<dbReference type="PROSITE" id="PS51375">
    <property type="entry name" value="PPR"/>
    <property type="match status" value="6"/>
</dbReference>
<dbReference type="FunFam" id="1.25.40.10:FF:000856">
    <property type="entry name" value="Pentatricopeptide repeat-containing protein chloroplastic"/>
    <property type="match status" value="1"/>
</dbReference>
<reference evidence="5 6" key="1">
    <citation type="journal article" date="2016" name="DNA Res.">
        <title>The draft genome of MD-2 pineapple using hybrid error correction of long reads.</title>
        <authorList>
            <person name="Redwan R.M."/>
            <person name="Saidin A."/>
            <person name="Kumar S.V."/>
        </authorList>
    </citation>
    <scope>NUCLEOTIDE SEQUENCE [LARGE SCALE GENOMIC DNA]</scope>
    <source>
        <strain evidence="6">cv. MD2</strain>
        <tissue evidence="5">Leaf</tissue>
    </source>
</reference>
<feature type="repeat" description="PPR" evidence="3">
    <location>
        <begin position="189"/>
        <end position="223"/>
    </location>
</feature>
<evidence type="ECO:0000313" key="6">
    <source>
        <dbReference type="Proteomes" id="UP000092600"/>
    </source>
</evidence>
<name>A0A199UGV5_ANACO</name>
<dbReference type="Proteomes" id="UP000092600">
    <property type="component" value="Unassembled WGS sequence"/>
</dbReference>
<dbReference type="AlphaFoldDB" id="A0A199UGV5"/>
<accession>A0A199UGV5</accession>
<sequence length="892" mass="98091">MKPPLHHHHHHHHHHLLLRSLLNETLNPLHHLRALSTSSPNPRTTHVPESPPLPPATSLSHRHARSLPVSGSPARALHLLDEMPQPNLASYNLTLSSYNRLSRFDKTISAFRRLRLAGFVPDQFAYGSVLSACAASEDVAFGEQVYSIVLKYGFCSNGYVCTGMIDLFAKNGRFGDAVKVFEESANRENVVCWNAVIAGAVRNGENSVALRLFCDMLAGFCAPNGFTFSSVLCACAAVGELWVGRGVHALVVKCDSEADVFVRTAIVDLYAKCGDMDAAMNEFVHMPIRNVVSWTAIISGFVREEAAFDALRLFKEMIKSGVEINKCTVTSVLLGCSKSSRAKETNQIHCLTLKNGLYMDSVVKESLISTYAKIANFELSERVFEESGAVKSPATWSALITGLSTHSSIRSIELLKKMFREGSKPDSRCSSVVLSTIDSVELGKQFHSVVVKDGSVHDVLVGSALSTMYSRCGGIEDGYKIFMRMKEKDRVSWTSMISGFSGHGRSVEAFQLCREMIFEDIKPDPVALSAILAACEGHKCLIKGMEIHGYALRFGFGSEMPVNNALVSMYSKCKNLVLARRVFDRSLYKDQVMWSSMVSGYATNGYSEEALSQVKSMLSAGFELDHFSCSSILGLCANLSKPCFGRQLHGHANKAGTILHLSVSCALLAMYSKCGSIEDSRIVFEAIENPDLVTWTAMIDGYAQHGSGLEALSIFKTMIKHGMSPDSVTLVSVLSACSRNGLVEEGFFYFNSMRTVFGIEPESHHYACMVDLLSRSGRLIEAANFINSMPIKPNFLIWSTLLAASRVHGDVELGKLAARKVLEMENCDSDIGDWEEIWTKKAKLERASRKLHTLKPSVDGGHGHLKFVLMWLLTRRGGRFGFGGELESPLLP</sequence>
<dbReference type="EMBL" id="LSRQ01008293">
    <property type="protein sequence ID" value="OAY63941.1"/>
    <property type="molecule type" value="Genomic_DNA"/>
</dbReference>
<dbReference type="FunFam" id="1.25.40.10:FF:001093">
    <property type="entry name" value="Pentatricopeptide repeat-containing protein At2g34400"/>
    <property type="match status" value="1"/>
</dbReference>
<keyword evidence="2" id="KW-0809">Transit peptide</keyword>
<gene>
    <name evidence="5" type="ORF">ACMD2_15245</name>
</gene>
<proteinExistence type="predicted"/>
<dbReference type="Gene3D" id="1.25.40.10">
    <property type="entry name" value="Tetratricopeptide repeat domain"/>
    <property type="match status" value="6"/>
</dbReference>
<feature type="repeat" description="PPR" evidence="3">
    <location>
        <begin position="590"/>
        <end position="624"/>
    </location>
</feature>
<evidence type="ECO:0000256" key="3">
    <source>
        <dbReference type="PROSITE-ProRule" id="PRU00708"/>
    </source>
</evidence>
<dbReference type="InterPro" id="IPR011990">
    <property type="entry name" value="TPR-like_helical_dom_sf"/>
</dbReference>
<feature type="repeat" description="PPR" evidence="3">
    <location>
        <begin position="290"/>
        <end position="324"/>
    </location>
</feature>
<dbReference type="GO" id="GO:0003723">
    <property type="term" value="F:RNA binding"/>
    <property type="evidence" value="ECO:0007669"/>
    <property type="project" value="InterPro"/>
</dbReference>
<dbReference type="FunFam" id="1.25.40.10:FF:001223">
    <property type="entry name" value="Pentatricopeptide repeat-containing protein chloroplastic"/>
    <property type="match status" value="1"/>
</dbReference>
<evidence type="ECO:0000256" key="4">
    <source>
        <dbReference type="SAM" id="MobiDB-lite"/>
    </source>
</evidence>
<dbReference type="STRING" id="4615.A0A199UGV5"/>
<evidence type="ECO:0000313" key="5">
    <source>
        <dbReference type="EMBL" id="OAY63941.1"/>
    </source>
</evidence>
<feature type="compositionally biased region" description="Polar residues" evidence="4">
    <location>
        <begin position="35"/>
        <end position="44"/>
    </location>
</feature>
<dbReference type="FunFam" id="1.25.40.10:FF:000351">
    <property type="entry name" value="Pentatricopeptide repeat-containing protein"/>
    <property type="match status" value="1"/>
</dbReference>
<dbReference type="NCBIfam" id="TIGR00756">
    <property type="entry name" value="PPR"/>
    <property type="match status" value="5"/>
</dbReference>
<feature type="repeat" description="PPR" evidence="3">
    <location>
        <begin position="489"/>
        <end position="523"/>
    </location>
</feature>
<evidence type="ECO:0000256" key="2">
    <source>
        <dbReference type="ARBA" id="ARBA00022946"/>
    </source>
</evidence>